<accession>A0A194QKL2</accession>
<evidence type="ECO:0000313" key="1">
    <source>
        <dbReference type="EMBL" id="KPJ06098.1"/>
    </source>
</evidence>
<evidence type="ECO:0000313" key="2">
    <source>
        <dbReference type="Proteomes" id="UP000053240"/>
    </source>
</evidence>
<keyword evidence="2" id="KW-1185">Reference proteome</keyword>
<protein>
    <submittedName>
        <fullName evidence="1">Uncharacterized protein</fullName>
    </submittedName>
</protein>
<organism evidence="1 2">
    <name type="scientific">Papilio machaon</name>
    <name type="common">Old World swallowtail butterfly</name>
    <dbReference type="NCBI Taxonomy" id="76193"/>
    <lineage>
        <taxon>Eukaryota</taxon>
        <taxon>Metazoa</taxon>
        <taxon>Ecdysozoa</taxon>
        <taxon>Arthropoda</taxon>
        <taxon>Hexapoda</taxon>
        <taxon>Insecta</taxon>
        <taxon>Pterygota</taxon>
        <taxon>Neoptera</taxon>
        <taxon>Endopterygota</taxon>
        <taxon>Lepidoptera</taxon>
        <taxon>Glossata</taxon>
        <taxon>Ditrysia</taxon>
        <taxon>Papilionoidea</taxon>
        <taxon>Papilionidae</taxon>
        <taxon>Papilioninae</taxon>
        <taxon>Papilio</taxon>
    </lineage>
</organism>
<dbReference type="AlphaFoldDB" id="A0A194QKL2"/>
<gene>
    <name evidence="1" type="ORF">RR48_14540</name>
</gene>
<dbReference type="InParanoid" id="A0A194QKL2"/>
<proteinExistence type="predicted"/>
<sequence>MRGEWWRGDEGCGAYAGWGAREGTSAQGGARRGPPLLCARGAPVHLGFRAALPRGSASVPPRQLAPRAGHVALPLTAYDTSLRLCCLCPIDKTLKNEKK</sequence>
<dbReference type="Proteomes" id="UP000053240">
    <property type="component" value="Unassembled WGS sequence"/>
</dbReference>
<reference evidence="1 2" key="1">
    <citation type="journal article" date="2015" name="Nat. Commun.">
        <title>Outbred genome sequencing and CRISPR/Cas9 gene editing in butterflies.</title>
        <authorList>
            <person name="Li X."/>
            <person name="Fan D."/>
            <person name="Zhang W."/>
            <person name="Liu G."/>
            <person name="Zhang L."/>
            <person name="Zhao L."/>
            <person name="Fang X."/>
            <person name="Chen L."/>
            <person name="Dong Y."/>
            <person name="Chen Y."/>
            <person name="Ding Y."/>
            <person name="Zhao R."/>
            <person name="Feng M."/>
            <person name="Zhu Y."/>
            <person name="Feng Y."/>
            <person name="Jiang X."/>
            <person name="Zhu D."/>
            <person name="Xiang H."/>
            <person name="Feng X."/>
            <person name="Li S."/>
            <person name="Wang J."/>
            <person name="Zhang G."/>
            <person name="Kronforst M.R."/>
            <person name="Wang W."/>
        </authorList>
    </citation>
    <scope>NUCLEOTIDE SEQUENCE [LARGE SCALE GENOMIC DNA]</scope>
    <source>
        <strain evidence="1">Ya'a_city_454_Pm</strain>
        <tissue evidence="1">Whole body</tissue>
    </source>
</reference>
<name>A0A194QKL2_PAPMA</name>
<dbReference type="EMBL" id="KQ461198">
    <property type="protein sequence ID" value="KPJ06098.1"/>
    <property type="molecule type" value="Genomic_DNA"/>
</dbReference>